<proteinExistence type="predicted"/>
<dbReference type="AlphaFoldDB" id="A0A9X2BTV2"/>
<sequence length="116" mass="11454">MSAAGPSGAAAEGRPGASALRRALAAIAFRRAGGAAAPAYSPGRRCAACRHFEAGAAAVEAAFPGLAAMSSGWASVREADGLCARRGLYLSARDGCSDHAPPGGTPSRATEPSREA</sequence>
<dbReference type="EMBL" id="JALPRX010000014">
    <property type="protein sequence ID" value="MCK8783536.1"/>
    <property type="molecule type" value="Genomic_DNA"/>
</dbReference>
<name>A0A9X2BTV2_9PROT</name>
<keyword evidence="3" id="KW-1185">Reference proteome</keyword>
<accession>A0A9X2BTV2</accession>
<gene>
    <name evidence="2" type="ORF">M0638_03965</name>
</gene>
<evidence type="ECO:0000313" key="3">
    <source>
        <dbReference type="Proteomes" id="UP001139516"/>
    </source>
</evidence>
<protein>
    <submittedName>
        <fullName evidence="2">Uncharacterized protein</fullName>
    </submittedName>
</protein>
<comment type="caution">
    <text evidence="2">The sequence shown here is derived from an EMBL/GenBank/DDBJ whole genome shotgun (WGS) entry which is preliminary data.</text>
</comment>
<evidence type="ECO:0000313" key="2">
    <source>
        <dbReference type="EMBL" id="MCK8783536.1"/>
    </source>
</evidence>
<dbReference type="RefSeq" id="WP_248665661.1">
    <property type="nucleotide sequence ID" value="NZ_JALPRX010000014.1"/>
</dbReference>
<organism evidence="2 3">
    <name type="scientific">Roseomonas acroporae</name>
    <dbReference type="NCBI Taxonomy" id="2937791"/>
    <lineage>
        <taxon>Bacteria</taxon>
        <taxon>Pseudomonadati</taxon>
        <taxon>Pseudomonadota</taxon>
        <taxon>Alphaproteobacteria</taxon>
        <taxon>Acetobacterales</taxon>
        <taxon>Roseomonadaceae</taxon>
        <taxon>Roseomonas</taxon>
    </lineage>
</organism>
<reference evidence="2" key="1">
    <citation type="submission" date="2022-04" db="EMBL/GenBank/DDBJ databases">
        <title>Roseomonas acroporae sp. nov., isolated from coral Acropora digitifera.</title>
        <authorList>
            <person name="Sun H."/>
        </authorList>
    </citation>
    <scope>NUCLEOTIDE SEQUENCE</scope>
    <source>
        <strain evidence="2">NAR14</strain>
    </source>
</reference>
<evidence type="ECO:0000256" key="1">
    <source>
        <dbReference type="SAM" id="MobiDB-lite"/>
    </source>
</evidence>
<feature type="region of interest" description="Disordered" evidence="1">
    <location>
        <begin position="94"/>
        <end position="116"/>
    </location>
</feature>
<dbReference type="Proteomes" id="UP001139516">
    <property type="component" value="Unassembled WGS sequence"/>
</dbReference>